<dbReference type="Pfam" id="PF00150">
    <property type="entry name" value="Cellulase"/>
    <property type="match status" value="1"/>
</dbReference>
<evidence type="ECO:0000256" key="3">
    <source>
        <dbReference type="ARBA" id="ARBA00023295"/>
    </source>
</evidence>
<dbReference type="PANTHER" id="PTHR31297">
    <property type="entry name" value="GLUCAN ENDO-1,6-BETA-GLUCOSIDASE B"/>
    <property type="match status" value="1"/>
</dbReference>
<evidence type="ECO:0000259" key="5">
    <source>
        <dbReference type="Pfam" id="PF00150"/>
    </source>
</evidence>
<keyword evidence="1 6" id="KW-0378">Hydrolase</keyword>
<dbReference type="EMBL" id="CABN01000007">
    <property type="protein sequence ID" value="CBH99374.1"/>
    <property type="molecule type" value="Genomic_DNA"/>
</dbReference>
<dbReference type="AlphaFoldDB" id="E6PWR6"/>
<evidence type="ECO:0000256" key="1">
    <source>
        <dbReference type="ARBA" id="ARBA00022801"/>
    </source>
</evidence>
<keyword evidence="4" id="KW-0624">Polysaccharide degradation</keyword>
<reference evidence="6" key="1">
    <citation type="submission" date="2009-10" db="EMBL/GenBank/DDBJ databases">
        <title>Diversity of trophic interactions inside an arsenic-rich microbial ecosystem.</title>
        <authorList>
            <person name="Bertin P.N."/>
            <person name="Heinrich-Salmeron A."/>
            <person name="Pelletier E."/>
            <person name="Goulhen-Chollet F."/>
            <person name="Arsene-Ploetze F."/>
            <person name="Gallien S."/>
            <person name="Calteau A."/>
            <person name="Vallenet D."/>
            <person name="Casiot C."/>
            <person name="Chane-Woon-Ming B."/>
            <person name="Giloteaux L."/>
            <person name="Barakat M."/>
            <person name="Bonnefoy V."/>
            <person name="Bruneel O."/>
            <person name="Chandler M."/>
            <person name="Cleiss J."/>
            <person name="Duran R."/>
            <person name="Elbaz-Poulichet F."/>
            <person name="Fonknechten N."/>
            <person name="Lauga B."/>
            <person name="Mornico D."/>
            <person name="Ortet P."/>
            <person name="Schaeffer C."/>
            <person name="Siguier P."/>
            <person name="Alexander Thil Smith A."/>
            <person name="Van Dorsselaer A."/>
            <person name="Weissenbach J."/>
            <person name="Medigue C."/>
            <person name="Le Paslier D."/>
        </authorList>
    </citation>
    <scope>NUCLEOTIDE SEQUENCE</scope>
</reference>
<protein>
    <submittedName>
        <fullName evidence="6">Glycoside hydrolase, family 5</fullName>
    </submittedName>
</protein>
<organism evidence="6">
    <name type="scientific">mine drainage metagenome</name>
    <dbReference type="NCBI Taxonomy" id="410659"/>
    <lineage>
        <taxon>unclassified sequences</taxon>
        <taxon>metagenomes</taxon>
        <taxon>ecological metagenomes</taxon>
    </lineage>
</organism>
<dbReference type="SUPFAM" id="SSF51445">
    <property type="entry name" value="(Trans)glycosidases"/>
    <property type="match status" value="1"/>
</dbReference>
<dbReference type="GO" id="GO:0009251">
    <property type="term" value="P:glucan catabolic process"/>
    <property type="evidence" value="ECO:0007669"/>
    <property type="project" value="TreeGrafter"/>
</dbReference>
<dbReference type="Gene3D" id="3.20.20.80">
    <property type="entry name" value="Glycosidases"/>
    <property type="match status" value="1"/>
</dbReference>
<feature type="domain" description="Glycoside hydrolase family 5" evidence="5">
    <location>
        <begin position="45"/>
        <end position="345"/>
    </location>
</feature>
<keyword evidence="3" id="KW-0326">Glycosidase</keyword>
<gene>
    <name evidence="6" type="ORF">CARN3_0286</name>
</gene>
<dbReference type="PANTHER" id="PTHR31297:SF41">
    <property type="entry name" value="ENDOGLUCANASE, PUTATIVE (AFU_ORTHOLOGUE AFUA_5G01830)-RELATED"/>
    <property type="match status" value="1"/>
</dbReference>
<keyword evidence="2" id="KW-0119">Carbohydrate metabolism</keyword>
<evidence type="ECO:0000256" key="2">
    <source>
        <dbReference type="ARBA" id="ARBA00023277"/>
    </source>
</evidence>
<dbReference type="GO" id="GO:0005576">
    <property type="term" value="C:extracellular region"/>
    <property type="evidence" value="ECO:0007669"/>
    <property type="project" value="TreeGrafter"/>
</dbReference>
<evidence type="ECO:0000313" key="6">
    <source>
        <dbReference type="EMBL" id="CBH99374.1"/>
    </source>
</evidence>
<dbReference type="GO" id="GO:0009986">
    <property type="term" value="C:cell surface"/>
    <property type="evidence" value="ECO:0007669"/>
    <property type="project" value="TreeGrafter"/>
</dbReference>
<evidence type="ECO:0000256" key="4">
    <source>
        <dbReference type="ARBA" id="ARBA00023326"/>
    </source>
</evidence>
<proteinExistence type="predicted"/>
<dbReference type="InterPro" id="IPR017853">
    <property type="entry name" value="GH"/>
</dbReference>
<dbReference type="GO" id="GO:0008422">
    <property type="term" value="F:beta-glucosidase activity"/>
    <property type="evidence" value="ECO:0007669"/>
    <property type="project" value="TreeGrafter"/>
</dbReference>
<comment type="caution">
    <text evidence="6">The sequence shown here is derived from an EMBL/GenBank/DDBJ whole genome shotgun (WGS) entry which is preliminary data.</text>
</comment>
<sequence length="374" mass="41462">MAQPSGRGAEVKLAFERAQHLRHGINASMWFAQSANDYTAARTDKYIDAADIQLMAKLGFDHVRLSIDPEPLTRGPVSADGLNAEFLGRLDRAVDEMLAQGLAVIVDVHPEEPYKFRLRTGTDGVARFEAMWRALAAHYATRDAIHNHGMIFFEVMNEPEVEDDFRWAGIEAQTIAVIRAAAPENTILAVGAHWDSLQDMLALTPFADGNIIYNFHFYEPYEFTHQGAGWSTGWWRYTRGVPYPANDMDTAAMAHVLQEIPGTSSGAADRLELERYFLNDWNARHIRLLLDAAAAWGKANGVPVVCDEFGAFREHSEPSARARWIHDVRVALEADGMGWTMWDYRGNFGVVTKAEGAAAVPDSSVVSALGLGSR</sequence>
<dbReference type="InterPro" id="IPR050386">
    <property type="entry name" value="Glycosyl_hydrolase_5"/>
</dbReference>
<name>E6PWR6_9ZZZZ</name>
<accession>E6PWR6</accession>
<dbReference type="InterPro" id="IPR001547">
    <property type="entry name" value="Glyco_hydro_5"/>
</dbReference>